<accession>A0A6A6XPL8</accession>
<dbReference type="Proteomes" id="UP000799757">
    <property type="component" value="Unassembled WGS sequence"/>
</dbReference>
<dbReference type="EMBL" id="MU001790">
    <property type="protein sequence ID" value="KAF2798128.1"/>
    <property type="molecule type" value="Genomic_DNA"/>
</dbReference>
<organism evidence="2 3">
    <name type="scientific">Melanomma pulvis-pyrius CBS 109.77</name>
    <dbReference type="NCBI Taxonomy" id="1314802"/>
    <lineage>
        <taxon>Eukaryota</taxon>
        <taxon>Fungi</taxon>
        <taxon>Dikarya</taxon>
        <taxon>Ascomycota</taxon>
        <taxon>Pezizomycotina</taxon>
        <taxon>Dothideomycetes</taxon>
        <taxon>Pleosporomycetidae</taxon>
        <taxon>Pleosporales</taxon>
        <taxon>Melanommataceae</taxon>
        <taxon>Melanomma</taxon>
    </lineage>
</organism>
<proteinExistence type="predicted"/>
<name>A0A6A6XPL8_9PLEO</name>
<reference evidence="2" key="1">
    <citation type="journal article" date="2020" name="Stud. Mycol.">
        <title>101 Dothideomycetes genomes: a test case for predicting lifestyles and emergence of pathogens.</title>
        <authorList>
            <person name="Haridas S."/>
            <person name="Albert R."/>
            <person name="Binder M."/>
            <person name="Bloem J."/>
            <person name="Labutti K."/>
            <person name="Salamov A."/>
            <person name="Andreopoulos B."/>
            <person name="Baker S."/>
            <person name="Barry K."/>
            <person name="Bills G."/>
            <person name="Bluhm B."/>
            <person name="Cannon C."/>
            <person name="Castanera R."/>
            <person name="Culley D."/>
            <person name="Daum C."/>
            <person name="Ezra D."/>
            <person name="Gonzalez J."/>
            <person name="Henrissat B."/>
            <person name="Kuo A."/>
            <person name="Liang C."/>
            <person name="Lipzen A."/>
            <person name="Lutzoni F."/>
            <person name="Magnuson J."/>
            <person name="Mondo S."/>
            <person name="Nolan M."/>
            <person name="Ohm R."/>
            <person name="Pangilinan J."/>
            <person name="Park H.-J."/>
            <person name="Ramirez L."/>
            <person name="Alfaro M."/>
            <person name="Sun H."/>
            <person name="Tritt A."/>
            <person name="Yoshinaga Y."/>
            <person name="Zwiers L.-H."/>
            <person name="Turgeon B."/>
            <person name="Goodwin S."/>
            <person name="Spatafora J."/>
            <person name="Crous P."/>
            <person name="Grigoriev I."/>
        </authorList>
    </citation>
    <scope>NUCLEOTIDE SEQUENCE</scope>
    <source>
        <strain evidence="2">CBS 109.77</strain>
    </source>
</reference>
<evidence type="ECO:0000256" key="1">
    <source>
        <dbReference type="SAM" id="MobiDB-lite"/>
    </source>
</evidence>
<keyword evidence="3" id="KW-1185">Reference proteome</keyword>
<protein>
    <submittedName>
        <fullName evidence="2">Uncharacterized protein</fullName>
    </submittedName>
</protein>
<sequence length="194" mass="20490">MERAVGPGDGGGRWSVGCWVGTPPGHHGWEQRGLSRGIWQLLRAGDAVHMPRIAAAIAPWATSGGIHRRASAARSVQRAARWALHGQNRTMAIHNQRSTRAALGRTRPAVTAARSAGLDQSRALSVPLRGPASSRARRQSPYAALAALAALAGLPLPSRGAWPPAPSTQYLTRPAPRRDDALPPSRCPPSLGQS</sequence>
<gene>
    <name evidence="2" type="ORF">K505DRAFT_333660</name>
</gene>
<evidence type="ECO:0000313" key="2">
    <source>
        <dbReference type="EMBL" id="KAF2798128.1"/>
    </source>
</evidence>
<feature type="region of interest" description="Disordered" evidence="1">
    <location>
        <begin position="157"/>
        <end position="194"/>
    </location>
</feature>
<evidence type="ECO:0000313" key="3">
    <source>
        <dbReference type="Proteomes" id="UP000799757"/>
    </source>
</evidence>
<dbReference type="AlphaFoldDB" id="A0A6A6XPL8"/>